<feature type="region of interest" description="Disordered" evidence="1">
    <location>
        <begin position="522"/>
        <end position="546"/>
    </location>
</feature>
<proteinExistence type="predicted"/>
<comment type="caution">
    <text evidence="2">The sequence shown here is derived from an EMBL/GenBank/DDBJ whole genome shotgun (WGS) entry which is preliminary data.</text>
</comment>
<feature type="compositionally biased region" description="Basic residues" evidence="1">
    <location>
        <begin position="1"/>
        <end position="18"/>
    </location>
</feature>
<name>A0AAW1K143_POPJA</name>
<organism evidence="2 3">
    <name type="scientific">Popillia japonica</name>
    <name type="common">Japanese beetle</name>
    <dbReference type="NCBI Taxonomy" id="7064"/>
    <lineage>
        <taxon>Eukaryota</taxon>
        <taxon>Metazoa</taxon>
        <taxon>Ecdysozoa</taxon>
        <taxon>Arthropoda</taxon>
        <taxon>Hexapoda</taxon>
        <taxon>Insecta</taxon>
        <taxon>Pterygota</taxon>
        <taxon>Neoptera</taxon>
        <taxon>Endopterygota</taxon>
        <taxon>Coleoptera</taxon>
        <taxon>Polyphaga</taxon>
        <taxon>Scarabaeiformia</taxon>
        <taxon>Scarabaeidae</taxon>
        <taxon>Rutelinae</taxon>
        <taxon>Popillia</taxon>
    </lineage>
</organism>
<feature type="region of interest" description="Disordered" evidence="1">
    <location>
        <begin position="969"/>
        <end position="1003"/>
    </location>
</feature>
<feature type="compositionally biased region" description="Pro residues" evidence="1">
    <location>
        <begin position="1106"/>
        <end position="1119"/>
    </location>
</feature>
<sequence>MHKITKGLKKKKKGKKSKHKEEELFKPEELEAYRREHQQVNDIGEEASASVENEEWKKFNALTAGIDTILKKTQGDLDRIKSTSFFQRVPPPSELKRKEAEQIRRAELEQQRQEEEKPAFAPEAAIVQVSESESEDEEGDDIFDTGYIDAIASGEVKLVHIPDSPQEELEGDDPFDTSIAERAILGPSVDKRGKKLVPIGSAVEILTGRVQAPTCVAIKRPSTRRQIEKEKNLLLETFDENSNTSQEVTVHDTPSETKVTLLDDDAPSELLNTPIDLSQNLQLQLATTQVHKDEPSTQLNILEEFDNVAQTSVEDDEDDEFALLAAESLNKKAVVNAIPVTSEPEIRFEAKKESWSAFDDEKTHDQIDEEFIIEDDPFDTTFAENILPGKAELKIIEDEILNAAETDFNSRFTNHSINSDIIQKVSIQVVNPIGHQDSATVGERVSEHRLNLIQPHHRDLLGGSSTDLSKLGDQPLQPKETVDKDYIEYCDPFDTSIVETAKLPGQTELKFLERELLGEIKESLDDDSDFNPRSNEEPTEKQQTRKVSFDLPLDQHQNLLDTGVKITKPLTPYYIRENSIPEIEEAADPFDTSFVCEVAPGKAELKLIESELFEKDTILDSNFDPRDEKQVAVAKVVETIQGITNPAAINSDKKIELPLQVQSLDLLVADNDVQAKVLTPATEKVGFEEYLDPFDTSIACNILPGKTELKLIESELINSANPETPKTYNLNAVLKTQSAEKDLFEEEDHSDVHVKPLTPILDRKLDLNSEIGEDIDPFDTSIASNIGANPFLFTEDDYVSPNSANSNPFLLANDDFAEDIAGINDNPFLSQNAATMASSNNSTNPFAFDPMDFGPMEAQSAEVSNDQTTFMGNTFIDASAKTTAEDLFTSSPVDDFFSDNVATLPAAPPQKPTDLDLKFTTSNNDNFAVLNDEVTNQVDSQKMPPPRPPPSKETQDLLMSVMGAMDATSSHLLDRIPPTRTPSPVSMRDLHSPSPTPEPFGDLLDVSDAKTVQSNQANVIPNMVSNEANIIPIQSNITPTQANMVPAESSEDLMSLDQKNDINENPATVEKPKAPPPQRPSPPVRPPRPNLPPPKPAPPVFSATPQIPPQKPPPLPPNLTKPQNLNEVNEMMDMFGSDETPHVQKTVASTTD</sequence>
<feature type="region of interest" description="Disordered" evidence="1">
    <location>
        <begin position="1"/>
        <end position="27"/>
    </location>
</feature>
<keyword evidence="3" id="KW-1185">Reference proteome</keyword>
<reference evidence="2 3" key="1">
    <citation type="journal article" date="2024" name="BMC Genomics">
        <title>De novo assembly and annotation of Popillia japonica's genome with initial clues to its potential as an invasive pest.</title>
        <authorList>
            <person name="Cucini C."/>
            <person name="Boschi S."/>
            <person name="Funari R."/>
            <person name="Cardaioli E."/>
            <person name="Iannotti N."/>
            <person name="Marturano G."/>
            <person name="Paoli F."/>
            <person name="Bruttini M."/>
            <person name="Carapelli A."/>
            <person name="Frati F."/>
            <person name="Nardi F."/>
        </authorList>
    </citation>
    <scope>NUCLEOTIDE SEQUENCE [LARGE SCALE GENOMIC DNA]</scope>
    <source>
        <strain evidence="2">DMR45628</strain>
    </source>
</reference>
<evidence type="ECO:0000313" key="2">
    <source>
        <dbReference type="EMBL" id="KAK9710729.1"/>
    </source>
</evidence>
<feature type="region of interest" description="Disordered" evidence="1">
    <location>
        <begin position="1063"/>
        <end position="1125"/>
    </location>
</feature>
<feature type="compositionally biased region" description="Basic and acidic residues" evidence="1">
    <location>
        <begin position="534"/>
        <end position="543"/>
    </location>
</feature>
<evidence type="ECO:0008006" key="4">
    <source>
        <dbReference type="Google" id="ProtNLM"/>
    </source>
</evidence>
<dbReference type="EMBL" id="JASPKY010000289">
    <property type="protein sequence ID" value="KAK9710729.1"/>
    <property type="molecule type" value="Genomic_DNA"/>
</dbReference>
<protein>
    <recommendedName>
        <fullName evidence="4">Protein stoned-A</fullName>
    </recommendedName>
</protein>
<feature type="region of interest" description="Disordered" evidence="1">
    <location>
        <begin position="82"/>
        <end position="141"/>
    </location>
</feature>
<evidence type="ECO:0000313" key="3">
    <source>
        <dbReference type="Proteomes" id="UP001458880"/>
    </source>
</evidence>
<gene>
    <name evidence="2" type="ORF">QE152_g25855</name>
</gene>
<dbReference type="AlphaFoldDB" id="A0AAW1K143"/>
<feature type="compositionally biased region" description="Pro residues" evidence="1">
    <location>
        <begin position="1074"/>
        <end position="1099"/>
    </location>
</feature>
<evidence type="ECO:0000256" key="1">
    <source>
        <dbReference type="SAM" id="MobiDB-lite"/>
    </source>
</evidence>
<dbReference type="PRINTS" id="PR01217">
    <property type="entry name" value="PRICHEXTENSN"/>
</dbReference>
<dbReference type="Proteomes" id="UP001458880">
    <property type="component" value="Unassembled WGS sequence"/>
</dbReference>
<feature type="compositionally biased region" description="Basic and acidic residues" evidence="1">
    <location>
        <begin position="94"/>
        <end position="118"/>
    </location>
</feature>
<accession>A0AAW1K143</accession>
<feature type="compositionally biased region" description="Acidic residues" evidence="1">
    <location>
        <begin position="132"/>
        <end position="141"/>
    </location>
</feature>